<evidence type="ECO:0000313" key="4">
    <source>
        <dbReference type="Proteomes" id="UP000308760"/>
    </source>
</evidence>
<reference evidence="3 4" key="2">
    <citation type="submission" date="2019-05" db="EMBL/GenBank/DDBJ databases">
        <title>Glycomyces buryatensis sp. nov.</title>
        <authorList>
            <person name="Nikitina E."/>
        </authorList>
    </citation>
    <scope>NUCLEOTIDE SEQUENCE [LARGE SCALE GENOMIC DNA]</scope>
    <source>
        <strain evidence="3 4">18</strain>
    </source>
</reference>
<name>A0A4S8Q3B5_9ACTN</name>
<gene>
    <name evidence="3" type="ORF">FAB82_18835</name>
</gene>
<keyword evidence="4" id="KW-1185">Reference proteome</keyword>
<feature type="domain" description="SWIM-type" evidence="2">
    <location>
        <begin position="54"/>
        <end position="88"/>
    </location>
</feature>
<dbReference type="GO" id="GO:0008270">
    <property type="term" value="F:zinc ion binding"/>
    <property type="evidence" value="ECO:0007669"/>
    <property type="project" value="UniProtKB-KW"/>
</dbReference>
<keyword evidence="1" id="KW-0862">Zinc</keyword>
<dbReference type="Proteomes" id="UP000308760">
    <property type="component" value="Unassembled WGS sequence"/>
</dbReference>
<dbReference type="RefSeq" id="WP_136536083.1">
    <property type="nucleotide sequence ID" value="NZ_STGY01000067.1"/>
</dbReference>
<protein>
    <recommendedName>
        <fullName evidence="2">SWIM-type domain-containing protein</fullName>
    </recommendedName>
</protein>
<comment type="caution">
    <text evidence="3">The sequence shown here is derived from an EMBL/GenBank/DDBJ whole genome shotgun (WGS) entry which is preliminary data.</text>
</comment>
<proteinExistence type="predicted"/>
<dbReference type="PROSITE" id="PS50966">
    <property type="entry name" value="ZF_SWIM"/>
    <property type="match status" value="1"/>
</dbReference>
<evidence type="ECO:0000259" key="2">
    <source>
        <dbReference type="PROSITE" id="PS50966"/>
    </source>
</evidence>
<sequence>MRREDLLTLTPDSLAALANRGLVKRAAKELDAGTVPDLDLAADGTVTAAFPDGATTVLPAAGGLEAATCTCGAAAKCRHRVGAVLAYQRAQGASDDATGEAATPQAEPETVASPAAITDEQLRETLARHSFTAAEKARRAGYTARLVWPGPDRPAVAELPTCTVSFLVPGQLGYVHTDATGPARDLGIILAVWAFREATEGDATSTVGGDTVAPDLGEAPALIERVLLAGVEGVDGVLSAALSREAAALTKRRLHWPAGALNDLIDHVGRYRDRAASYDPQRFAALLAEIPARERASRSAAGTPVSQNLGTEETAETPLTLVRLSSLGCRIDTDGDRRTAEIFLAHPETGMVLTLRRDWEIPEDRLLTGHDLAGRRLAGCRLDALASGNVVSEAAVRTAARTLKVGTGRLAKTQTLPLGRSWNDLPATLRVTNLDVLARQLSTLPPSLIRARVAAESVRAIAIAEVADCGYNPATQTLEAVIAAPDGGTARVRAVHRPAAPGALEAIETALDRHPEAIAGRVLRHRGELIIEPTAILTPAGPVVPDLVPGDDAAALDAAATATADPVSAALEEAITACADLAHRGLRQAREPSRRRVEGAAGALQRTGLRSLAADFIQLSKALGEDDDNARTSTWTAAAIRTLVTAELH</sequence>
<dbReference type="AlphaFoldDB" id="A0A4S8Q3B5"/>
<evidence type="ECO:0000256" key="1">
    <source>
        <dbReference type="PROSITE-ProRule" id="PRU00325"/>
    </source>
</evidence>
<reference evidence="4" key="1">
    <citation type="submission" date="2019-04" db="EMBL/GenBank/DDBJ databases">
        <title>Nocardioides xinjiangensis sp. nov.</title>
        <authorList>
            <person name="Liu S."/>
        </authorList>
    </citation>
    <scope>NUCLEOTIDE SEQUENCE [LARGE SCALE GENOMIC DNA]</scope>
    <source>
        <strain evidence="4">18</strain>
    </source>
</reference>
<evidence type="ECO:0000313" key="3">
    <source>
        <dbReference type="EMBL" id="THV38500.1"/>
    </source>
</evidence>
<dbReference type="EMBL" id="STGY01000067">
    <property type="protein sequence ID" value="THV38500.1"/>
    <property type="molecule type" value="Genomic_DNA"/>
</dbReference>
<dbReference type="OrthoDB" id="242553at2"/>
<keyword evidence="1" id="KW-0479">Metal-binding</keyword>
<accession>A0A4S8Q3B5</accession>
<organism evidence="3 4">
    <name type="scientific">Glycomyces buryatensis</name>
    <dbReference type="NCBI Taxonomy" id="2570927"/>
    <lineage>
        <taxon>Bacteria</taxon>
        <taxon>Bacillati</taxon>
        <taxon>Actinomycetota</taxon>
        <taxon>Actinomycetes</taxon>
        <taxon>Glycomycetales</taxon>
        <taxon>Glycomycetaceae</taxon>
        <taxon>Glycomyces</taxon>
    </lineage>
</organism>
<dbReference type="InterPro" id="IPR007527">
    <property type="entry name" value="Znf_SWIM"/>
</dbReference>
<keyword evidence="1" id="KW-0863">Zinc-finger</keyword>